<evidence type="ECO:0000313" key="1">
    <source>
        <dbReference type="EMBL" id="GHG93555.1"/>
    </source>
</evidence>
<evidence type="ECO:0000313" key="2">
    <source>
        <dbReference type="Proteomes" id="UP000611500"/>
    </source>
</evidence>
<reference evidence="1" key="1">
    <citation type="journal article" date="2014" name="Int. J. Syst. Evol. Microbiol.">
        <title>Complete genome sequence of Corynebacterium casei LMG S-19264T (=DSM 44701T), isolated from a smear-ripened cheese.</title>
        <authorList>
            <consortium name="US DOE Joint Genome Institute (JGI-PGF)"/>
            <person name="Walter F."/>
            <person name="Albersmeier A."/>
            <person name="Kalinowski J."/>
            <person name="Ruckert C."/>
        </authorList>
    </citation>
    <scope>NUCLEOTIDE SEQUENCE</scope>
    <source>
        <strain evidence="1">CGMCC 1.7081</strain>
    </source>
</reference>
<dbReference type="RefSeq" id="WP_154664476.1">
    <property type="nucleotide sequence ID" value="NZ_BNAP01000011.1"/>
</dbReference>
<sequence>MIATAKVWAMARTVVPVLALAWAFLFALFAGGQPAVAQDWAMSQFDDGSYFSATLAPIDGPGPALVCGERSPQMVSPRITGNSMPDITPAAAFRLYLSDRVVGAPEPQRQTRDDVMIVAGGAGYRLRGLRWNDAFSTWQIDLPATDPSLRAIAATPGFEIRQDGGGGRYSSLGFTKGLAQLSAYCQGMFAAIGKPWPVNAATGLAGQSMRQLAEAGIRAGCGGAARWTPEAILPAQVDGDGIEDIVVDWRAVTCATGIPHPNCGAANCLVEVYVSALYPRVGAPESILAPGVRLQPLDNGNDAVAFAGSLGGCAQAIGRGACEFLSYWNGAALVPLR</sequence>
<dbReference type="Proteomes" id="UP000611500">
    <property type="component" value="Unassembled WGS sequence"/>
</dbReference>
<keyword evidence="2" id="KW-1185">Reference proteome</keyword>
<gene>
    <name evidence="1" type="ORF">GCM10010961_26110</name>
</gene>
<proteinExistence type="predicted"/>
<dbReference type="AlphaFoldDB" id="A0A8J3MFA8"/>
<comment type="caution">
    <text evidence="1">The sequence shown here is derived from an EMBL/GenBank/DDBJ whole genome shotgun (WGS) entry which is preliminary data.</text>
</comment>
<dbReference type="EMBL" id="BNAP01000011">
    <property type="protein sequence ID" value="GHG93555.1"/>
    <property type="molecule type" value="Genomic_DNA"/>
</dbReference>
<accession>A0A8J3MFA8</accession>
<organism evidence="1 2">
    <name type="scientific">Pseudodonghicola xiamenensis</name>
    <dbReference type="NCBI Taxonomy" id="337702"/>
    <lineage>
        <taxon>Bacteria</taxon>
        <taxon>Pseudomonadati</taxon>
        <taxon>Pseudomonadota</taxon>
        <taxon>Alphaproteobacteria</taxon>
        <taxon>Rhodobacterales</taxon>
        <taxon>Paracoccaceae</taxon>
        <taxon>Pseudodonghicola</taxon>
    </lineage>
</organism>
<reference evidence="1" key="2">
    <citation type="submission" date="2020-09" db="EMBL/GenBank/DDBJ databases">
        <authorList>
            <person name="Sun Q."/>
            <person name="Zhou Y."/>
        </authorList>
    </citation>
    <scope>NUCLEOTIDE SEQUENCE</scope>
    <source>
        <strain evidence="1">CGMCC 1.7081</strain>
    </source>
</reference>
<name>A0A8J3MFA8_9RHOB</name>
<protein>
    <submittedName>
        <fullName evidence="1">Uncharacterized protein</fullName>
    </submittedName>
</protein>